<dbReference type="Proteomes" id="UP000182840">
    <property type="component" value="Chromosome"/>
</dbReference>
<keyword evidence="2" id="KW-1185">Reference proteome</keyword>
<dbReference type="GO" id="GO:0003700">
    <property type="term" value="F:DNA-binding transcription factor activity"/>
    <property type="evidence" value="ECO:0007669"/>
    <property type="project" value="InterPro"/>
</dbReference>
<proteinExistence type="predicted"/>
<gene>
    <name evidence="1" type="ORF">BSQ44_03805</name>
</gene>
<dbReference type="KEGG" id="meso:BSQ44_03805"/>
<evidence type="ECO:0000313" key="1">
    <source>
        <dbReference type="EMBL" id="APH70608.1"/>
    </source>
</evidence>
<dbReference type="EMBL" id="CP018171">
    <property type="protein sequence ID" value="APH70608.1"/>
    <property type="molecule type" value="Genomic_DNA"/>
</dbReference>
<name>A0A1L3SMH9_9HYPH</name>
<dbReference type="InterPro" id="IPR013325">
    <property type="entry name" value="RNA_pol_sigma_r2"/>
</dbReference>
<dbReference type="STRING" id="1670800.BSQ44_03805"/>
<sequence length="193" mass="20954">MPMHSSISRDDLQILLHEADIAARRLVRQLRLPRADLDDVRQDLLVDLIARLRAYDSDRGTLGAFAGAILTNRATRIANKVKRERRMYGATRISLDEVIPESDGLTRGDLIAEADGLSALFGQPVDAFAAAEERLDVERGLGSLEPADGALCAALSRTTVDRLAASGHGARSSLYRRVKDIRLALTAIGVRAA</sequence>
<reference evidence="2" key="1">
    <citation type="submission" date="2016-11" db="EMBL/GenBank/DDBJ databases">
        <title>Mesorhizobium oceanicum sp. nov., isolated from deep seawater in South China Sea.</title>
        <authorList>
            <person name="Fu G.-Y."/>
        </authorList>
    </citation>
    <scope>NUCLEOTIDE SEQUENCE [LARGE SCALE GENOMIC DNA]</scope>
    <source>
        <strain evidence="2">B7</strain>
    </source>
</reference>
<accession>A0A1L3SMH9</accession>
<dbReference type="SUPFAM" id="SSF88946">
    <property type="entry name" value="Sigma2 domain of RNA polymerase sigma factors"/>
    <property type="match status" value="1"/>
</dbReference>
<dbReference type="AlphaFoldDB" id="A0A1L3SMH9"/>
<protein>
    <submittedName>
        <fullName evidence="1">Uncharacterized protein</fullName>
    </submittedName>
</protein>
<dbReference type="GO" id="GO:0006352">
    <property type="term" value="P:DNA-templated transcription initiation"/>
    <property type="evidence" value="ECO:0007669"/>
    <property type="project" value="InterPro"/>
</dbReference>
<evidence type="ECO:0000313" key="2">
    <source>
        <dbReference type="Proteomes" id="UP000182840"/>
    </source>
</evidence>
<organism evidence="1 2">
    <name type="scientific">Aquibium oceanicum</name>
    <dbReference type="NCBI Taxonomy" id="1670800"/>
    <lineage>
        <taxon>Bacteria</taxon>
        <taxon>Pseudomonadati</taxon>
        <taxon>Pseudomonadota</taxon>
        <taxon>Alphaproteobacteria</taxon>
        <taxon>Hyphomicrobiales</taxon>
        <taxon>Phyllobacteriaceae</taxon>
        <taxon>Aquibium</taxon>
    </lineage>
</organism>